<evidence type="ECO:0000256" key="1">
    <source>
        <dbReference type="SAM" id="Coils"/>
    </source>
</evidence>
<keyword evidence="1" id="KW-0175">Coiled coil</keyword>
<name>A0A2U9BHS7_SCOMX</name>
<organism evidence="2 3">
    <name type="scientific">Scophthalmus maximus</name>
    <name type="common">Turbot</name>
    <name type="synonym">Psetta maxima</name>
    <dbReference type="NCBI Taxonomy" id="52904"/>
    <lineage>
        <taxon>Eukaryota</taxon>
        <taxon>Metazoa</taxon>
        <taxon>Chordata</taxon>
        <taxon>Craniata</taxon>
        <taxon>Vertebrata</taxon>
        <taxon>Euteleostomi</taxon>
        <taxon>Actinopterygii</taxon>
        <taxon>Neopterygii</taxon>
        <taxon>Teleostei</taxon>
        <taxon>Neoteleostei</taxon>
        <taxon>Acanthomorphata</taxon>
        <taxon>Carangaria</taxon>
        <taxon>Pleuronectiformes</taxon>
        <taxon>Pleuronectoidei</taxon>
        <taxon>Scophthalmidae</taxon>
        <taxon>Scophthalmus</taxon>
    </lineage>
</organism>
<dbReference type="InterPro" id="IPR042566">
    <property type="entry name" value="L1_C"/>
</dbReference>
<gene>
    <name evidence="2" type="ORF">SMAX5B_015050</name>
</gene>
<dbReference type="Proteomes" id="UP000246464">
    <property type="component" value="Chromosome 6"/>
</dbReference>
<reference evidence="2 3" key="1">
    <citation type="submission" date="2017-12" db="EMBL/GenBank/DDBJ databases">
        <title>Integrating genomic resources of turbot (Scophthalmus maximus) in depth evaluation of genetic and physical mapping variation across individuals.</title>
        <authorList>
            <person name="Martinez P."/>
        </authorList>
    </citation>
    <scope>NUCLEOTIDE SEQUENCE [LARGE SCALE GENOMIC DNA]</scope>
</reference>
<evidence type="ECO:0000313" key="3">
    <source>
        <dbReference type="Proteomes" id="UP000246464"/>
    </source>
</evidence>
<dbReference type="Gene3D" id="3.30.250.20">
    <property type="entry name" value="L1 transposable element, C-terminal domain"/>
    <property type="match status" value="1"/>
</dbReference>
<feature type="coiled-coil region" evidence="1">
    <location>
        <begin position="22"/>
        <end position="49"/>
    </location>
</feature>
<proteinExistence type="predicted"/>
<sequence>MQDKQSGHTERLDFLHKDLGDHKKKMEEIVGLKDKLNDLENRARRQNLRDMSTTLYRRRKAFTTLKKKLHEKDISFRLLHPTNLVLDLPEGRRTFTSPVAAKHSLTKNHPDVLI</sequence>
<dbReference type="AlphaFoldDB" id="A0A2U9BHS7"/>
<dbReference type="EMBL" id="CP026248">
    <property type="protein sequence ID" value="AWP03534.1"/>
    <property type="molecule type" value="Genomic_DNA"/>
</dbReference>
<protein>
    <submittedName>
        <fullName evidence="2">Uncharacterized protein</fullName>
    </submittedName>
</protein>
<evidence type="ECO:0000313" key="2">
    <source>
        <dbReference type="EMBL" id="AWP03534.1"/>
    </source>
</evidence>
<keyword evidence="3" id="KW-1185">Reference proteome</keyword>
<accession>A0A2U9BHS7</accession>